<organism evidence="2 3">
    <name type="scientific">Vagococcus zengguangii</name>
    <dbReference type="NCBI Taxonomy" id="2571750"/>
    <lineage>
        <taxon>Bacteria</taxon>
        <taxon>Bacillati</taxon>
        <taxon>Bacillota</taxon>
        <taxon>Bacilli</taxon>
        <taxon>Lactobacillales</taxon>
        <taxon>Enterococcaceae</taxon>
        <taxon>Vagococcus</taxon>
    </lineage>
</organism>
<dbReference type="KEGG" id="vao:FA707_06865"/>
<feature type="transmembrane region" description="Helical" evidence="1">
    <location>
        <begin position="31"/>
        <end position="50"/>
    </location>
</feature>
<dbReference type="Proteomes" id="UP000298615">
    <property type="component" value="Chromosome"/>
</dbReference>
<feature type="transmembrane region" description="Helical" evidence="1">
    <location>
        <begin position="157"/>
        <end position="176"/>
    </location>
</feature>
<feature type="transmembrane region" description="Helical" evidence="1">
    <location>
        <begin position="212"/>
        <end position="232"/>
    </location>
</feature>
<name>A0A4D7CTW3_9ENTE</name>
<dbReference type="EMBL" id="CP039712">
    <property type="protein sequence ID" value="QCI86703.1"/>
    <property type="molecule type" value="Genomic_DNA"/>
</dbReference>
<evidence type="ECO:0000313" key="3">
    <source>
        <dbReference type="Proteomes" id="UP000298615"/>
    </source>
</evidence>
<dbReference type="AlphaFoldDB" id="A0A4D7CTW3"/>
<gene>
    <name evidence="2" type="ORF">FA707_06865</name>
</gene>
<feature type="transmembrane region" description="Helical" evidence="1">
    <location>
        <begin position="188"/>
        <end position="206"/>
    </location>
</feature>
<evidence type="ECO:0000256" key="1">
    <source>
        <dbReference type="SAM" id="Phobius"/>
    </source>
</evidence>
<reference evidence="2 3" key="1">
    <citation type="submission" date="2019-04" db="EMBL/GenBank/DDBJ databases">
        <title>Vagococcus sp. nov., isolated from faeces of yaks (Bos grunniens).</title>
        <authorList>
            <person name="Ge Y."/>
        </authorList>
    </citation>
    <scope>NUCLEOTIDE SEQUENCE [LARGE SCALE GENOMIC DNA]</scope>
    <source>
        <strain evidence="2 3">MN-17</strain>
    </source>
</reference>
<keyword evidence="3" id="KW-1185">Reference proteome</keyword>
<sequence>MMNKNEKLINGVELNVFQYEMSKIKSTWSKVFLITILIQLISFMFFSVVGKFDGSSDTISSFQGIIALSNTVSMCGISIYGAVLLRKELVRFYVGDQRNRTFLFPVGRQELLMKKTSSFFVIVLTSFGSALFVAFIVEVILNLFLKFDSSNMIFEMYLGFVAIATSCSLLFLILILSEMISIWKQSEISTVITAVVLMLMFSNFSAMGLMNFPMITFISSVMMVLVLAWLFMEFSKSLKKMEVY</sequence>
<feature type="transmembrane region" description="Helical" evidence="1">
    <location>
        <begin position="118"/>
        <end position="145"/>
    </location>
</feature>
<dbReference type="RefSeq" id="WP_136953534.1">
    <property type="nucleotide sequence ID" value="NZ_CP039712.1"/>
</dbReference>
<protein>
    <submittedName>
        <fullName evidence="2">Accessory regulator AgrC</fullName>
    </submittedName>
</protein>
<proteinExistence type="predicted"/>
<feature type="transmembrane region" description="Helical" evidence="1">
    <location>
        <begin position="62"/>
        <end position="85"/>
    </location>
</feature>
<evidence type="ECO:0000313" key="2">
    <source>
        <dbReference type="EMBL" id="QCI86703.1"/>
    </source>
</evidence>
<accession>A0A4D7CTW3</accession>
<keyword evidence="1" id="KW-0812">Transmembrane</keyword>
<keyword evidence="1" id="KW-1133">Transmembrane helix</keyword>
<keyword evidence="1" id="KW-0472">Membrane</keyword>